<keyword evidence="5 11" id="KW-0812">Transmembrane</keyword>
<evidence type="ECO:0000256" key="11">
    <source>
        <dbReference type="SAM" id="Phobius"/>
    </source>
</evidence>
<evidence type="ECO:0000256" key="4">
    <source>
        <dbReference type="ARBA" id="ARBA00022679"/>
    </source>
</evidence>
<dbReference type="PANTHER" id="PTHR14269">
    <property type="entry name" value="CDP-DIACYLGLYCEROL--GLYCEROL-3-PHOSPHATE 3-PHOSPHATIDYLTRANSFERASE-RELATED"/>
    <property type="match status" value="1"/>
</dbReference>
<evidence type="ECO:0000256" key="6">
    <source>
        <dbReference type="ARBA" id="ARBA00022989"/>
    </source>
</evidence>
<reference evidence="12" key="1">
    <citation type="submission" date="2020-05" db="EMBL/GenBank/DDBJ databases">
        <authorList>
            <person name="Chiriac C."/>
            <person name="Salcher M."/>
            <person name="Ghai R."/>
            <person name="Kavagutti S V."/>
        </authorList>
    </citation>
    <scope>NUCLEOTIDE SEQUENCE</scope>
</reference>
<dbReference type="PANTHER" id="PTHR14269:SF11">
    <property type="entry name" value="CDP-DIACYLGLYCEROL--GLYCEROL-3-PHOSPHATE 3-PHOSPHATIDYLTRANSFERASE"/>
    <property type="match status" value="1"/>
</dbReference>
<evidence type="ECO:0000256" key="2">
    <source>
        <dbReference type="ARBA" id="ARBA00010441"/>
    </source>
</evidence>
<dbReference type="InterPro" id="IPR000462">
    <property type="entry name" value="CDP-OH_P_trans"/>
</dbReference>
<dbReference type="GO" id="GO:0046474">
    <property type="term" value="P:glycerophospholipid biosynthetic process"/>
    <property type="evidence" value="ECO:0007669"/>
    <property type="project" value="TreeGrafter"/>
</dbReference>
<keyword evidence="10" id="KW-1208">Phospholipid metabolism</keyword>
<keyword evidence="8 11" id="KW-0472">Membrane</keyword>
<feature type="transmembrane region" description="Helical" evidence="11">
    <location>
        <begin position="114"/>
        <end position="134"/>
    </location>
</feature>
<dbReference type="PROSITE" id="PS00379">
    <property type="entry name" value="CDP_ALCOHOL_P_TRANSF"/>
    <property type="match status" value="1"/>
</dbReference>
<keyword evidence="3" id="KW-0444">Lipid biosynthesis</keyword>
<evidence type="ECO:0000313" key="12">
    <source>
        <dbReference type="EMBL" id="CAB4605817.1"/>
    </source>
</evidence>
<keyword evidence="6 11" id="KW-1133">Transmembrane helix</keyword>
<feature type="transmembrane region" description="Helical" evidence="11">
    <location>
        <begin position="78"/>
        <end position="102"/>
    </location>
</feature>
<dbReference type="InterPro" id="IPR004570">
    <property type="entry name" value="Phosphatidylglycerol_P_synth"/>
</dbReference>
<dbReference type="Gene3D" id="1.20.120.1760">
    <property type="match status" value="1"/>
</dbReference>
<evidence type="ECO:0000256" key="10">
    <source>
        <dbReference type="ARBA" id="ARBA00023264"/>
    </source>
</evidence>
<evidence type="ECO:0000256" key="7">
    <source>
        <dbReference type="ARBA" id="ARBA00023098"/>
    </source>
</evidence>
<name>A0A6J6GWV4_9ZZZZ</name>
<comment type="subcellular location">
    <subcellularLocation>
        <location evidence="1">Membrane</location>
        <topology evidence="1">Multi-pass membrane protein</topology>
    </subcellularLocation>
</comment>
<evidence type="ECO:0000256" key="9">
    <source>
        <dbReference type="ARBA" id="ARBA00023209"/>
    </source>
</evidence>
<dbReference type="InterPro" id="IPR048254">
    <property type="entry name" value="CDP_ALCOHOL_P_TRANSF_CS"/>
</dbReference>
<organism evidence="12">
    <name type="scientific">freshwater metagenome</name>
    <dbReference type="NCBI Taxonomy" id="449393"/>
    <lineage>
        <taxon>unclassified sequences</taxon>
        <taxon>metagenomes</taxon>
        <taxon>ecological metagenomes</taxon>
    </lineage>
</organism>
<dbReference type="GO" id="GO:0016020">
    <property type="term" value="C:membrane"/>
    <property type="evidence" value="ECO:0007669"/>
    <property type="project" value="UniProtKB-SubCell"/>
</dbReference>
<evidence type="ECO:0000256" key="8">
    <source>
        <dbReference type="ARBA" id="ARBA00023136"/>
    </source>
</evidence>
<dbReference type="Pfam" id="PF01066">
    <property type="entry name" value="CDP-OH_P_transf"/>
    <property type="match status" value="1"/>
</dbReference>
<gene>
    <name evidence="12" type="ORF">UFOPK1874_00091</name>
</gene>
<dbReference type="PIRSF" id="PIRSF000847">
    <property type="entry name" value="Phos_ph_gly_syn"/>
    <property type="match status" value="1"/>
</dbReference>
<comment type="similarity">
    <text evidence="2">Belongs to the CDP-alcohol phosphatidyltransferase class-I family.</text>
</comment>
<dbReference type="GO" id="GO:0008444">
    <property type="term" value="F:CDP-diacylglycerol-glycerol-3-phosphate 3-phosphatidyltransferase activity"/>
    <property type="evidence" value="ECO:0007669"/>
    <property type="project" value="InterPro"/>
</dbReference>
<dbReference type="AlphaFoldDB" id="A0A6J6GWV4"/>
<protein>
    <submittedName>
        <fullName evidence="12">Unannotated protein</fullName>
    </submittedName>
</protein>
<evidence type="ECO:0000256" key="5">
    <source>
        <dbReference type="ARBA" id="ARBA00022692"/>
    </source>
</evidence>
<accession>A0A6J6GWV4</accession>
<keyword evidence="7" id="KW-0443">Lipid metabolism</keyword>
<evidence type="ECO:0000256" key="1">
    <source>
        <dbReference type="ARBA" id="ARBA00004141"/>
    </source>
</evidence>
<dbReference type="EMBL" id="CAEZUX010000003">
    <property type="protein sequence ID" value="CAB4605817.1"/>
    <property type="molecule type" value="Genomic_DNA"/>
</dbReference>
<proteinExistence type="inferred from homology"/>
<keyword evidence="4" id="KW-0808">Transferase</keyword>
<dbReference type="InterPro" id="IPR050324">
    <property type="entry name" value="CDP-alcohol_PTase-I"/>
</dbReference>
<dbReference type="InterPro" id="IPR043130">
    <property type="entry name" value="CDP-OH_PTrfase_TM_dom"/>
</dbReference>
<evidence type="ECO:0000256" key="3">
    <source>
        <dbReference type="ARBA" id="ARBA00022516"/>
    </source>
</evidence>
<feature type="transmembrane region" description="Helical" evidence="11">
    <location>
        <begin position="140"/>
        <end position="161"/>
    </location>
</feature>
<keyword evidence="9" id="KW-0594">Phospholipid biosynthesis</keyword>
<sequence>MVRIALLPVFFNLMADGRVVAGSWFFGLLAFTDWIDGYIARRFNQVSEFGKVLDPIADRLIFFVGIGTVMYFNHFPQWLGIVILVREVSIAVLMVGATALGMDRFPVTVMGKRAAFGLMCAVPWITLGSAGGWWSPFTYIGWAAVVPAVGFSYISFAQYLPTVRANMASGRRA</sequence>